<keyword evidence="6 7" id="KW-0472">Membrane</keyword>
<evidence type="ECO:0000256" key="6">
    <source>
        <dbReference type="ARBA" id="ARBA00023136"/>
    </source>
</evidence>
<dbReference type="GO" id="GO:0055085">
    <property type="term" value="P:transmembrane transport"/>
    <property type="evidence" value="ECO:0007669"/>
    <property type="project" value="InterPro"/>
</dbReference>
<feature type="non-terminal residue" evidence="9">
    <location>
        <position position="113"/>
    </location>
</feature>
<dbReference type="GO" id="GO:0005886">
    <property type="term" value="C:plasma membrane"/>
    <property type="evidence" value="ECO:0007669"/>
    <property type="project" value="UniProtKB-SubCell"/>
</dbReference>
<sequence>MLIKEWMYDSMYGVINWMLINLGLIDYGILWLGKPWLAKVSVMIVNIWRGTPFFAIIILAGLMTISEDVYDAAKVDGAGTLAKFWYITLPLLKPVISFVVLFSTVMTISDYPI</sequence>
<evidence type="ECO:0000313" key="9">
    <source>
        <dbReference type="EMBL" id="GAH32193.1"/>
    </source>
</evidence>
<accession>X1GGN5</accession>
<organism evidence="9">
    <name type="scientific">marine sediment metagenome</name>
    <dbReference type="NCBI Taxonomy" id="412755"/>
    <lineage>
        <taxon>unclassified sequences</taxon>
        <taxon>metagenomes</taxon>
        <taxon>ecological metagenomes</taxon>
    </lineage>
</organism>
<comment type="caution">
    <text evidence="9">The sequence shown here is derived from an EMBL/GenBank/DDBJ whole genome shotgun (WGS) entry which is preliminary data.</text>
</comment>
<dbReference type="InterPro" id="IPR035906">
    <property type="entry name" value="MetI-like_sf"/>
</dbReference>
<gene>
    <name evidence="9" type="ORF">S03H2_21806</name>
</gene>
<keyword evidence="5 7" id="KW-1133">Transmembrane helix</keyword>
<keyword evidence="4 7" id="KW-0812">Transmembrane</keyword>
<dbReference type="InterPro" id="IPR000515">
    <property type="entry name" value="MetI-like"/>
</dbReference>
<dbReference type="AlphaFoldDB" id="X1GGN5"/>
<protein>
    <recommendedName>
        <fullName evidence="8">ABC transmembrane type-1 domain-containing protein</fullName>
    </recommendedName>
</protein>
<proteinExistence type="predicted"/>
<feature type="transmembrane region" description="Helical" evidence="7">
    <location>
        <begin position="85"/>
        <end position="108"/>
    </location>
</feature>
<dbReference type="CDD" id="cd06261">
    <property type="entry name" value="TM_PBP2"/>
    <property type="match status" value="1"/>
</dbReference>
<feature type="domain" description="ABC transmembrane type-1" evidence="8">
    <location>
        <begin position="1"/>
        <end position="113"/>
    </location>
</feature>
<dbReference type="Pfam" id="PF00528">
    <property type="entry name" value="BPD_transp_1"/>
    <property type="match status" value="1"/>
</dbReference>
<name>X1GGN5_9ZZZZ</name>
<keyword evidence="2" id="KW-0813">Transport</keyword>
<dbReference type="PANTHER" id="PTHR43005:SF1">
    <property type="entry name" value="SPERMIDINE_PUTRESCINE TRANSPORT SYSTEM PERMEASE PROTEIN"/>
    <property type="match status" value="1"/>
</dbReference>
<evidence type="ECO:0000256" key="1">
    <source>
        <dbReference type="ARBA" id="ARBA00004651"/>
    </source>
</evidence>
<dbReference type="EMBL" id="BARU01011654">
    <property type="protein sequence ID" value="GAH32193.1"/>
    <property type="molecule type" value="Genomic_DNA"/>
</dbReference>
<evidence type="ECO:0000256" key="4">
    <source>
        <dbReference type="ARBA" id="ARBA00022692"/>
    </source>
</evidence>
<reference evidence="9" key="1">
    <citation type="journal article" date="2014" name="Front. Microbiol.">
        <title>High frequency of phylogenetically diverse reductive dehalogenase-homologous genes in deep subseafloor sedimentary metagenomes.</title>
        <authorList>
            <person name="Kawai M."/>
            <person name="Futagami T."/>
            <person name="Toyoda A."/>
            <person name="Takaki Y."/>
            <person name="Nishi S."/>
            <person name="Hori S."/>
            <person name="Arai W."/>
            <person name="Tsubouchi T."/>
            <person name="Morono Y."/>
            <person name="Uchiyama I."/>
            <person name="Ito T."/>
            <person name="Fujiyama A."/>
            <person name="Inagaki F."/>
            <person name="Takami H."/>
        </authorList>
    </citation>
    <scope>NUCLEOTIDE SEQUENCE</scope>
    <source>
        <strain evidence="9">Expedition CK06-06</strain>
    </source>
</reference>
<evidence type="ECO:0000256" key="3">
    <source>
        <dbReference type="ARBA" id="ARBA00022475"/>
    </source>
</evidence>
<dbReference type="Gene3D" id="1.10.3720.10">
    <property type="entry name" value="MetI-like"/>
    <property type="match status" value="1"/>
</dbReference>
<evidence type="ECO:0000259" key="8">
    <source>
        <dbReference type="PROSITE" id="PS50928"/>
    </source>
</evidence>
<feature type="transmembrane region" description="Helical" evidence="7">
    <location>
        <begin position="44"/>
        <end position="65"/>
    </location>
</feature>
<evidence type="ECO:0000256" key="7">
    <source>
        <dbReference type="SAM" id="Phobius"/>
    </source>
</evidence>
<keyword evidence="3" id="KW-1003">Cell membrane</keyword>
<comment type="subcellular location">
    <subcellularLocation>
        <location evidence="1">Cell membrane</location>
        <topology evidence="1">Multi-pass membrane protein</topology>
    </subcellularLocation>
</comment>
<dbReference type="SUPFAM" id="SSF161098">
    <property type="entry name" value="MetI-like"/>
    <property type="match status" value="1"/>
</dbReference>
<dbReference type="PANTHER" id="PTHR43005">
    <property type="entry name" value="BLR7065 PROTEIN"/>
    <property type="match status" value="1"/>
</dbReference>
<evidence type="ECO:0000256" key="2">
    <source>
        <dbReference type="ARBA" id="ARBA00022448"/>
    </source>
</evidence>
<evidence type="ECO:0000256" key="5">
    <source>
        <dbReference type="ARBA" id="ARBA00022989"/>
    </source>
</evidence>
<dbReference type="PROSITE" id="PS50928">
    <property type="entry name" value="ABC_TM1"/>
    <property type="match status" value="1"/>
</dbReference>
<feature type="transmembrane region" description="Helical" evidence="7">
    <location>
        <begin position="12"/>
        <end position="32"/>
    </location>
</feature>